<protein>
    <recommendedName>
        <fullName evidence="3">TRAM domain-containing protein</fullName>
    </recommendedName>
</protein>
<evidence type="ECO:0008006" key="3">
    <source>
        <dbReference type="Google" id="ProtNLM"/>
    </source>
</evidence>
<comment type="caution">
    <text evidence="1">The sequence shown here is derived from an EMBL/GenBank/DDBJ whole genome shotgun (WGS) entry which is preliminary data.</text>
</comment>
<organism evidence="1 2">
    <name type="scientific">Actinomadura keratinilytica</name>
    <dbReference type="NCBI Taxonomy" id="547461"/>
    <lineage>
        <taxon>Bacteria</taxon>
        <taxon>Bacillati</taxon>
        <taxon>Actinomycetota</taxon>
        <taxon>Actinomycetes</taxon>
        <taxon>Streptosporangiales</taxon>
        <taxon>Thermomonosporaceae</taxon>
        <taxon>Actinomadura</taxon>
    </lineage>
</organism>
<dbReference type="EMBL" id="BAABDO010000060">
    <property type="protein sequence ID" value="GAA4146143.1"/>
    <property type="molecule type" value="Genomic_DNA"/>
</dbReference>
<keyword evidence="2" id="KW-1185">Reference proteome</keyword>
<dbReference type="Proteomes" id="UP001500266">
    <property type="component" value="Unassembled WGS sequence"/>
</dbReference>
<evidence type="ECO:0000313" key="1">
    <source>
        <dbReference type="EMBL" id="GAA4146143.1"/>
    </source>
</evidence>
<gene>
    <name evidence="1" type="ORF">GCM10022416_38410</name>
</gene>
<accession>A0ABP7Z2P9</accession>
<name>A0ABP7Z2P9_9ACTN</name>
<reference evidence="2" key="1">
    <citation type="journal article" date="2019" name="Int. J. Syst. Evol. Microbiol.">
        <title>The Global Catalogue of Microorganisms (GCM) 10K type strain sequencing project: providing services to taxonomists for standard genome sequencing and annotation.</title>
        <authorList>
            <consortium name="The Broad Institute Genomics Platform"/>
            <consortium name="The Broad Institute Genome Sequencing Center for Infectious Disease"/>
            <person name="Wu L."/>
            <person name="Ma J."/>
        </authorList>
    </citation>
    <scope>NUCLEOTIDE SEQUENCE [LARGE SCALE GENOMIC DNA]</scope>
    <source>
        <strain evidence="2">JCM 17316</strain>
    </source>
</reference>
<evidence type="ECO:0000313" key="2">
    <source>
        <dbReference type="Proteomes" id="UP001500266"/>
    </source>
</evidence>
<sequence length="78" mass="8681">MSTSVDYTERIPDTVDLSTGGLKGRRREERRTDERLLTGDTASIARVRDGRVVQVEVVAPPRSGANGQPFDHEYVHLS</sequence>
<dbReference type="RefSeq" id="WP_345022828.1">
    <property type="nucleotide sequence ID" value="NZ_BAABDO010000060.1"/>
</dbReference>
<proteinExistence type="predicted"/>